<accession>A0A4R8S3K2</accession>
<dbReference type="InterPro" id="IPR036291">
    <property type="entry name" value="NAD(P)-bd_dom_sf"/>
</dbReference>
<dbReference type="PRINTS" id="PR00081">
    <property type="entry name" value="GDHRDH"/>
</dbReference>
<dbReference type="GO" id="GO:0016491">
    <property type="term" value="F:oxidoreductase activity"/>
    <property type="evidence" value="ECO:0007669"/>
    <property type="project" value="UniProtKB-KW"/>
</dbReference>
<dbReference type="GO" id="GO:0016020">
    <property type="term" value="C:membrane"/>
    <property type="evidence" value="ECO:0007669"/>
    <property type="project" value="TreeGrafter"/>
</dbReference>
<dbReference type="AlphaFoldDB" id="A0A4R8S3K2"/>
<dbReference type="CDD" id="cd05233">
    <property type="entry name" value="SDR_c"/>
    <property type="match status" value="1"/>
</dbReference>
<keyword evidence="2 4" id="KW-0560">Oxidoreductase</keyword>
<name>A0A4R8S3K2_9MYCO</name>
<evidence type="ECO:0000256" key="1">
    <source>
        <dbReference type="ARBA" id="ARBA00006484"/>
    </source>
</evidence>
<reference evidence="4 5" key="1">
    <citation type="journal article" date="2019" name="Sci. Rep.">
        <title>Extended insight into the Mycobacterium chelonae-abscessus complex through whole genome sequencing of Mycobacterium salmoniphilum outbreak and Mycobacterium salmoniphilum-like strains.</title>
        <authorList>
            <person name="Behra P.R.K."/>
            <person name="Das S."/>
            <person name="Pettersson B.M.F."/>
            <person name="Shirreff L."/>
            <person name="DuCote T."/>
            <person name="Jacobsson K.G."/>
            <person name="Ennis D.G."/>
            <person name="Kirsebom L.A."/>
        </authorList>
    </citation>
    <scope>NUCLEOTIDE SEQUENCE [LARGE SCALE GENOMIC DNA]</scope>
    <source>
        <strain evidence="4 5">DE 4585</strain>
    </source>
</reference>
<sequence length="307" mass="32461">MTAPDAGAYPRRRPKVSYGASAVVTGAGSGIGRAFAEAIVARGGRVVCADINLASAQETADKLGSDNAHAVVCDVSSYDEIVTLADTATAWLRQAPDLVINNAGIGTGGKPIGEVSMDDWNATIGINMWGMIYGCQVFTPRLREQGFGGIINVSSAASFAAAPLMGPYNVSKAAVLALSETLRAELAGTGVRVTVLCPTAVKTNILDGARIPGSLSNLASTAFKWVGVSPEWIAKTTLNAHDRGRLYVVPQPDAKLIWAMKRHAPVPYSWGAGIISRLGRLLPEDTDPRELWDTAYEQESPVKVVRR</sequence>
<evidence type="ECO:0000313" key="5">
    <source>
        <dbReference type="Proteomes" id="UP000295117"/>
    </source>
</evidence>
<dbReference type="InterPro" id="IPR020904">
    <property type="entry name" value="Sc_DH/Rdtase_CS"/>
</dbReference>
<evidence type="ECO:0000256" key="2">
    <source>
        <dbReference type="ARBA" id="ARBA00023002"/>
    </source>
</evidence>
<gene>
    <name evidence="4" type="ORF">DE4585_02362</name>
</gene>
<organism evidence="4 5">
    <name type="scientific">Mycobacteroides salmoniphilum</name>
    <dbReference type="NCBI Taxonomy" id="404941"/>
    <lineage>
        <taxon>Bacteria</taxon>
        <taxon>Bacillati</taxon>
        <taxon>Actinomycetota</taxon>
        <taxon>Actinomycetes</taxon>
        <taxon>Mycobacteriales</taxon>
        <taxon>Mycobacteriaceae</taxon>
        <taxon>Mycobacteroides</taxon>
    </lineage>
</organism>
<evidence type="ECO:0000313" key="4">
    <source>
        <dbReference type="EMBL" id="TDZ83564.1"/>
    </source>
</evidence>
<protein>
    <submittedName>
        <fullName evidence="4">Putative oxidoreductase</fullName>
        <ecNumber evidence="4">1.-.-.-</ecNumber>
    </submittedName>
</protein>
<dbReference type="PRINTS" id="PR00080">
    <property type="entry name" value="SDRFAMILY"/>
</dbReference>
<comment type="similarity">
    <text evidence="1 3">Belongs to the short-chain dehydrogenases/reductases (SDR) family.</text>
</comment>
<evidence type="ECO:0000256" key="3">
    <source>
        <dbReference type="RuleBase" id="RU000363"/>
    </source>
</evidence>
<proteinExistence type="inferred from homology"/>
<dbReference type="PANTHER" id="PTHR44196">
    <property type="entry name" value="DEHYDROGENASE/REDUCTASE SDR FAMILY MEMBER 7B"/>
    <property type="match status" value="1"/>
</dbReference>
<dbReference type="Gene3D" id="3.40.50.720">
    <property type="entry name" value="NAD(P)-binding Rossmann-like Domain"/>
    <property type="match status" value="1"/>
</dbReference>
<dbReference type="SUPFAM" id="SSF51735">
    <property type="entry name" value="NAD(P)-binding Rossmann-fold domains"/>
    <property type="match status" value="1"/>
</dbReference>
<comment type="caution">
    <text evidence="4">The sequence shown here is derived from an EMBL/GenBank/DDBJ whole genome shotgun (WGS) entry which is preliminary data.</text>
</comment>
<dbReference type="RefSeq" id="WP_134066237.1">
    <property type="nucleotide sequence ID" value="NZ_PECG01000009.1"/>
</dbReference>
<dbReference type="InterPro" id="IPR002347">
    <property type="entry name" value="SDR_fam"/>
</dbReference>
<dbReference type="Pfam" id="PF00106">
    <property type="entry name" value="adh_short"/>
    <property type="match status" value="1"/>
</dbReference>
<dbReference type="Proteomes" id="UP000295117">
    <property type="component" value="Unassembled WGS sequence"/>
</dbReference>
<dbReference type="PROSITE" id="PS00061">
    <property type="entry name" value="ADH_SHORT"/>
    <property type="match status" value="1"/>
</dbReference>
<dbReference type="EC" id="1.-.-.-" evidence="4"/>
<dbReference type="PANTHER" id="PTHR44196:SF1">
    <property type="entry name" value="DEHYDROGENASE_REDUCTASE SDR FAMILY MEMBER 7B"/>
    <property type="match status" value="1"/>
</dbReference>
<dbReference type="EMBL" id="PECH01000006">
    <property type="protein sequence ID" value="TDZ83564.1"/>
    <property type="molecule type" value="Genomic_DNA"/>
</dbReference>